<name>A0A0M7BYW5_ENTCL</name>
<reference evidence="1 2" key="1">
    <citation type="submission" date="2018-06" db="EMBL/GenBank/DDBJ databases">
        <authorList>
            <consortium name="Pathogen Informatics"/>
            <person name="Doyle S."/>
        </authorList>
    </citation>
    <scope>NUCLEOTIDE SEQUENCE [LARGE SCALE GENOMIC DNA]</scope>
    <source>
        <strain evidence="1 2">NCTC10005</strain>
    </source>
</reference>
<organism evidence="1 2">
    <name type="scientific">Enterobacter cloacae</name>
    <dbReference type="NCBI Taxonomy" id="550"/>
    <lineage>
        <taxon>Bacteria</taxon>
        <taxon>Pseudomonadati</taxon>
        <taxon>Pseudomonadota</taxon>
        <taxon>Gammaproteobacteria</taxon>
        <taxon>Enterobacterales</taxon>
        <taxon>Enterobacteriaceae</taxon>
        <taxon>Enterobacter</taxon>
        <taxon>Enterobacter cloacae complex</taxon>
    </lineage>
</organism>
<sequence>MVTEQEVLAFFQNELPVMGTFTGKLIPLQLDDILQDYAEDDDLAICMDKFSERFNIDITLMNYNAYYPWFHTWFFRKWFTDKPVKQISKPLTVRMFAESAKAGRWLYD</sequence>
<protein>
    <submittedName>
        <fullName evidence="1">Protein of uncharacterized function (DUF1493)</fullName>
    </submittedName>
</protein>
<dbReference type="InterPro" id="IPR010862">
    <property type="entry name" value="DUF1493"/>
</dbReference>
<dbReference type="EMBL" id="UGJB01000004">
    <property type="protein sequence ID" value="STQ09788.1"/>
    <property type="molecule type" value="Genomic_DNA"/>
</dbReference>
<accession>A0A0M7BYW5</accession>
<proteinExistence type="predicted"/>
<dbReference type="RefSeq" id="WP_040023494.1">
    <property type="nucleotide sequence ID" value="NZ_CAIZTI010000018.1"/>
</dbReference>
<evidence type="ECO:0000313" key="2">
    <source>
        <dbReference type="Proteomes" id="UP000255106"/>
    </source>
</evidence>
<dbReference type="AlphaFoldDB" id="A0A0M7BYW5"/>
<evidence type="ECO:0000313" key="1">
    <source>
        <dbReference type="EMBL" id="STQ09788.1"/>
    </source>
</evidence>
<dbReference type="Pfam" id="PF07377">
    <property type="entry name" value="DUF1493"/>
    <property type="match status" value="1"/>
</dbReference>
<gene>
    <name evidence="1" type="ORF">NCTC10005_02510</name>
</gene>
<dbReference type="GeneID" id="83574829"/>
<dbReference type="Proteomes" id="UP000255106">
    <property type="component" value="Unassembled WGS sequence"/>
</dbReference>